<feature type="compositionally biased region" description="Basic residues" evidence="6">
    <location>
        <begin position="44"/>
        <end position="74"/>
    </location>
</feature>
<comment type="caution">
    <text evidence="8">The sequence shown here is derived from an EMBL/GenBank/DDBJ whole genome shotgun (WGS) entry which is preliminary data.</text>
</comment>
<dbReference type="PROSITE" id="PS00028">
    <property type="entry name" value="ZINC_FINGER_C2H2_1"/>
    <property type="match status" value="3"/>
</dbReference>
<dbReference type="GO" id="GO:0005634">
    <property type="term" value="C:nucleus"/>
    <property type="evidence" value="ECO:0007669"/>
    <property type="project" value="TreeGrafter"/>
</dbReference>
<dbReference type="SUPFAM" id="SSF57667">
    <property type="entry name" value="beta-beta-alpha zinc fingers"/>
    <property type="match status" value="1"/>
</dbReference>
<organism evidence="8 9">
    <name type="scientific">Dinothrombium tinctorium</name>
    <dbReference type="NCBI Taxonomy" id="1965070"/>
    <lineage>
        <taxon>Eukaryota</taxon>
        <taxon>Metazoa</taxon>
        <taxon>Ecdysozoa</taxon>
        <taxon>Arthropoda</taxon>
        <taxon>Chelicerata</taxon>
        <taxon>Arachnida</taxon>
        <taxon>Acari</taxon>
        <taxon>Acariformes</taxon>
        <taxon>Trombidiformes</taxon>
        <taxon>Prostigmata</taxon>
        <taxon>Anystina</taxon>
        <taxon>Parasitengona</taxon>
        <taxon>Trombidioidea</taxon>
        <taxon>Trombidiidae</taxon>
        <taxon>Dinothrombium</taxon>
    </lineage>
</organism>
<dbReference type="PANTHER" id="PTHR24409">
    <property type="entry name" value="ZINC FINGER PROTEIN 142"/>
    <property type="match status" value="1"/>
</dbReference>
<feature type="domain" description="C2H2-type" evidence="7">
    <location>
        <begin position="225"/>
        <end position="253"/>
    </location>
</feature>
<dbReference type="STRING" id="1965070.A0A443RFK6"/>
<dbReference type="EMBL" id="NCKU01000818">
    <property type="protein sequence ID" value="RWS14023.1"/>
    <property type="molecule type" value="Genomic_DNA"/>
</dbReference>
<evidence type="ECO:0000259" key="7">
    <source>
        <dbReference type="PROSITE" id="PS50157"/>
    </source>
</evidence>
<dbReference type="InterPro" id="IPR036236">
    <property type="entry name" value="Znf_C2H2_sf"/>
</dbReference>
<dbReference type="Gene3D" id="3.30.160.60">
    <property type="entry name" value="Classic Zinc Finger"/>
    <property type="match status" value="2"/>
</dbReference>
<feature type="domain" description="C2H2-type" evidence="7">
    <location>
        <begin position="192"/>
        <end position="219"/>
    </location>
</feature>
<dbReference type="GO" id="GO:0000981">
    <property type="term" value="F:DNA-binding transcription factor activity, RNA polymerase II-specific"/>
    <property type="evidence" value="ECO:0007669"/>
    <property type="project" value="TreeGrafter"/>
</dbReference>
<evidence type="ECO:0000313" key="8">
    <source>
        <dbReference type="EMBL" id="RWS14023.1"/>
    </source>
</evidence>
<dbReference type="GO" id="GO:0000977">
    <property type="term" value="F:RNA polymerase II transcription regulatory region sequence-specific DNA binding"/>
    <property type="evidence" value="ECO:0007669"/>
    <property type="project" value="TreeGrafter"/>
</dbReference>
<sequence>MDLSHLWTKFNLKPCSVVLNSLSESFIANAISGAVNWHKQPPFTKKKTKKKNTPKRIQTKRKRKVVNNRQQPKHKSSDTSDEDNDDENDEDFVAKCSPIVRKRRKHRRENASDASSSDVYEEFDIAIERDLSVMFNCKRCSFVTNVEENLLLHRAVHKNTCYTCNLKFATAFECEAHMSENHTPVVENIIIYGCRKCKVYFNFESHLKEHFINHLENAELENEKFVCPFCQSLFANKTTLNNHIFSKHFEYKCTFCDLLAPKLETLERHCQTSHSYFGRPFECDFCDFKFAMFGCLQIHRKEYHAVEWFEGETQIQDKKWRNTVELNI</sequence>
<dbReference type="Proteomes" id="UP000285301">
    <property type="component" value="Unassembled WGS sequence"/>
</dbReference>
<evidence type="ECO:0000256" key="4">
    <source>
        <dbReference type="ARBA" id="ARBA00022833"/>
    </source>
</evidence>
<keyword evidence="3 5" id="KW-0863">Zinc-finger</keyword>
<dbReference type="AlphaFoldDB" id="A0A443RFK6"/>
<protein>
    <recommendedName>
        <fullName evidence="7">C2H2-type domain-containing protein</fullName>
    </recommendedName>
</protein>
<evidence type="ECO:0000313" key="9">
    <source>
        <dbReference type="Proteomes" id="UP000285301"/>
    </source>
</evidence>
<evidence type="ECO:0000256" key="1">
    <source>
        <dbReference type="ARBA" id="ARBA00022723"/>
    </source>
</evidence>
<evidence type="ECO:0000256" key="3">
    <source>
        <dbReference type="ARBA" id="ARBA00022771"/>
    </source>
</evidence>
<evidence type="ECO:0000256" key="6">
    <source>
        <dbReference type="SAM" id="MobiDB-lite"/>
    </source>
</evidence>
<feature type="region of interest" description="Disordered" evidence="6">
    <location>
        <begin position="38"/>
        <end position="90"/>
    </location>
</feature>
<keyword evidence="1" id="KW-0479">Metal-binding</keyword>
<dbReference type="GO" id="GO:0008270">
    <property type="term" value="F:zinc ion binding"/>
    <property type="evidence" value="ECO:0007669"/>
    <property type="project" value="UniProtKB-KW"/>
</dbReference>
<accession>A0A443RFK6</accession>
<gene>
    <name evidence="8" type="ORF">B4U79_17949</name>
</gene>
<keyword evidence="2" id="KW-0677">Repeat</keyword>
<evidence type="ECO:0000256" key="2">
    <source>
        <dbReference type="ARBA" id="ARBA00022737"/>
    </source>
</evidence>
<keyword evidence="9" id="KW-1185">Reference proteome</keyword>
<dbReference type="PROSITE" id="PS50157">
    <property type="entry name" value="ZINC_FINGER_C2H2_2"/>
    <property type="match status" value="3"/>
</dbReference>
<proteinExistence type="predicted"/>
<dbReference type="OrthoDB" id="6515492at2759"/>
<dbReference type="PANTHER" id="PTHR24409:SF295">
    <property type="entry name" value="AZ2-RELATED"/>
    <property type="match status" value="1"/>
</dbReference>
<keyword evidence="4" id="KW-0862">Zinc</keyword>
<dbReference type="InterPro" id="IPR013087">
    <property type="entry name" value="Znf_C2H2_type"/>
</dbReference>
<feature type="compositionally biased region" description="Acidic residues" evidence="6">
    <location>
        <begin position="79"/>
        <end position="90"/>
    </location>
</feature>
<reference evidence="8 9" key="1">
    <citation type="journal article" date="2018" name="Gigascience">
        <title>Genomes of trombidid mites reveal novel predicted allergens and laterally-transferred genes associated with secondary metabolism.</title>
        <authorList>
            <person name="Dong X."/>
            <person name="Chaisiri K."/>
            <person name="Xia D."/>
            <person name="Armstrong S.D."/>
            <person name="Fang Y."/>
            <person name="Donnelly M.J."/>
            <person name="Kadowaki T."/>
            <person name="McGarry J.W."/>
            <person name="Darby A.C."/>
            <person name="Makepeace B.L."/>
        </authorList>
    </citation>
    <scope>NUCLEOTIDE SEQUENCE [LARGE SCALE GENOMIC DNA]</scope>
    <source>
        <strain evidence="8">UoL-WK</strain>
    </source>
</reference>
<dbReference type="SMART" id="SM00355">
    <property type="entry name" value="ZnF_C2H2"/>
    <property type="match status" value="6"/>
</dbReference>
<evidence type="ECO:0000256" key="5">
    <source>
        <dbReference type="PROSITE-ProRule" id="PRU00042"/>
    </source>
</evidence>
<name>A0A443RFK6_9ACAR</name>
<feature type="domain" description="C2H2-type" evidence="7">
    <location>
        <begin position="281"/>
        <end position="309"/>
    </location>
</feature>